<dbReference type="HOGENOM" id="CLU_1340920_0_0_9"/>
<feature type="region of interest" description="Disordered" evidence="1">
    <location>
        <begin position="128"/>
        <end position="204"/>
    </location>
</feature>
<evidence type="ECO:0000256" key="1">
    <source>
        <dbReference type="SAM" id="MobiDB-lite"/>
    </source>
</evidence>
<accession>K9EV19</accession>
<dbReference type="EMBL" id="AGXA01000027">
    <property type="protein sequence ID" value="EKU93055.1"/>
    <property type="molecule type" value="Genomic_DNA"/>
</dbReference>
<organism evidence="3 4">
    <name type="scientific">Alloiococcus otitis ATCC 51267</name>
    <dbReference type="NCBI Taxonomy" id="883081"/>
    <lineage>
        <taxon>Bacteria</taxon>
        <taxon>Bacillati</taxon>
        <taxon>Bacillota</taxon>
        <taxon>Bacilli</taxon>
        <taxon>Lactobacillales</taxon>
        <taxon>Carnobacteriaceae</taxon>
        <taxon>Alloiococcus</taxon>
    </lineage>
</organism>
<evidence type="ECO:0000256" key="2">
    <source>
        <dbReference type="SAM" id="Phobius"/>
    </source>
</evidence>
<protein>
    <submittedName>
        <fullName evidence="3">Uncharacterized protein</fullName>
    </submittedName>
</protein>
<keyword evidence="2" id="KW-1133">Transmembrane helix</keyword>
<evidence type="ECO:0000313" key="3">
    <source>
        <dbReference type="EMBL" id="EKU93055.1"/>
    </source>
</evidence>
<comment type="caution">
    <text evidence="3">The sequence shown here is derived from an EMBL/GenBank/DDBJ whole genome shotgun (WGS) entry which is preliminary data.</text>
</comment>
<dbReference type="STRING" id="883081.HMPREF9698_01251"/>
<sequence>MTKKIWIKLKRLIKEDQASILISSLVFLMVITFLLSGLGIIIASEARQQAMIKDNYLAKAMIQKAYYIMKEMDPSDLANLASKTISFNQGQVVASQDEEGIFSFTASLANDYQYSQTNRLYFPDQLDEELEEEEGEEKDHLENLEEDSHDQVSEDEDQVSKDEDQESSSSPNPDSKDQESQSGGLEESNPVSTKLDQEKASPDG</sequence>
<dbReference type="AlphaFoldDB" id="K9EV19"/>
<keyword evidence="2" id="KW-0812">Transmembrane</keyword>
<gene>
    <name evidence="3" type="ORF">HMPREF9698_01251</name>
</gene>
<proteinExistence type="predicted"/>
<dbReference type="RefSeq" id="WP_003778847.1">
    <property type="nucleotide sequence ID" value="NZ_JH992961.1"/>
</dbReference>
<feature type="transmembrane region" description="Helical" evidence="2">
    <location>
        <begin position="20"/>
        <end position="43"/>
    </location>
</feature>
<keyword evidence="4" id="KW-1185">Reference proteome</keyword>
<name>K9EV19_9LACT</name>
<evidence type="ECO:0000313" key="4">
    <source>
        <dbReference type="Proteomes" id="UP000009875"/>
    </source>
</evidence>
<feature type="compositionally biased region" description="Acidic residues" evidence="1">
    <location>
        <begin position="144"/>
        <end position="157"/>
    </location>
</feature>
<reference evidence="3 4" key="1">
    <citation type="submission" date="2012-09" db="EMBL/GenBank/DDBJ databases">
        <title>The Genome Sequence of Alloiococcus otitis ATCC 51267.</title>
        <authorList>
            <consortium name="The Broad Institute Genome Sequencing Platform"/>
            <person name="Earl A."/>
            <person name="Ward D."/>
            <person name="Feldgarden M."/>
            <person name="Gevers D."/>
            <person name="Huys G."/>
            <person name="Walker B."/>
            <person name="Young S.K."/>
            <person name="Zeng Q."/>
            <person name="Gargeya S."/>
            <person name="Fitzgerald M."/>
            <person name="Haas B."/>
            <person name="Abouelleil A."/>
            <person name="Alvarado L."/>
            <person name="Arachchi H.M."/>
            <person name="Berlin A.M."/>
            <person name="Chapman S.B."/>
            <person name="Goldberg J."/>
            <person name="Griggs A."/>
            <person name="Gujja S."/>
            <person name="Hansen M."/>
            <person name="Howarth C."/>
            <person name="Imamovic A."/>
            <person name="Larimer J."/>
            <person name="McCowen C."/>
            <person name="Montmayeur A."/>
            <person name="Murphy C."/>
            <person name="Neiman D."/>
            <person name="Pearson M."/>
            <person name="Priest M."/>
            <person name="Roberts A."/>
            <person name="Saif S."/>
            <person name="Shea T."/>
            <person name="Sisk P."/>
            <person name="Sykes S."/>
            <person name="Wortman J."/>
            <person name="Nusbaum C."/>
            <person name="Birren B."/>
        </authorList>
    </citation>
    <scope>NUCLEOTIDE SEQUENCE [LARGE SCALE GENOMIC DNA]</scope>
    <source>
        <strain evidence="3 4">ATCC 51267</strain>
    </source>
</reference>
<dbReference type="Proteomes" id="UP000009875">
    <property type="component" value="Unassembled WGS sequence"/>
</dbReference>
<keyword evidence="2" id="KW-0472">Membrane</keyword>
<feature type="compositionally biased region" description="Basic and acidic residues" evidence="1">
    <location>
        <begin position="195"/>
        <end position="204"/>
    </location>
</feature>